<dbReference type="PIRSF" id="PIRSF002741">
    <property type="entry name" value="MppA"/>
    <property type="match status" value="1"/>
</dbReference>
<dbReference type="PANTHER" id="PTHR30290:SF38">
    <property type="entry name" value="D,D-DIPEPTIDE-BINDING PERIPLASMIC PROTEIN DDPA-RELATED"/>
    <property type="match status" value="1"/>
</dbReference>
<dbReference type="InterPro" id="IPR006311">
    <property type="entry name" value="TAT_signal"/>
</dbReference>
<evidence type="ECO:0000313" key="4">
    <source>
        <dbReference type="Proteomes" id="UP000321379"/>
    </source>
</evidence>
<dbReference type="GO" id="GO:0015833">
    <property type="term" value="P:peptide transport"/>
    <property type="evidence" value="ECO:0007669"/>
    <property type="project" value="TreeGrafter"/>
</dbReference>
<dbReference type="AlphaFoldDB" id="A0A5C8UPM3"/>
<dbReference type="Pfam" id="PF00496">
    <property type="entry name" value="SBP_bac_5"/>
    <property type="match status" value="1"/>
</dbReference>
<organism evidence="3 4">
    <name type="scientific">Lacisediminihabitans profunda</name>
    <dbReference type="NCBI Taxonomy" id="2594790"/>
    <lineage>
        <taxon>Bacteria</taxon>
        <taxon>Bacillati</taxon>
        <taxon>Actinomycetota</taxon>
        <taxon>Actinomycetes</taxon>
        <taxon>Micrococcales</taxon>
        <taxon>Microbacteriaceae</taxon>
        <taxon>Lacisediminihabitans</taxon>
    </lineage>
</organism>
<accession>A0A5C8UPM3</accession>
<dbReference type="CDD" id="cd00995">
    <property type="entry name" value="PBP2_NikA_DppA_OppA_like"/>
    <property type="match status" value="1"/>
</dbReference>
<keyword evidence="1" id="KW-0732">Signal</keyword>
<dbReference type="GO" id="GO:1904680">
    <property type="term" value="F:peptide transmembrane transporter activity"/>
    <property type="evidence" value="ECO:0007669"/>
    <property type="project" value="TreeGrafter"/>
</dbReference>
<dbReference type="InterPro" id="IPR000914">
    <property type="entry name" value="SBP_5_dom"/>
</dbReference>
<dbReference type="SUPFAM" id="SSF53850">
    <property type="entry name" value="Periplasmic binding protein-like II"/>
    <property type="match status" value="1"/>
</dbReference>
<dbReference type="RefSeq" id="WP_147783582.1">
    <property type="nucleotide sequence ID" value="NZ_VRMG01000007.1"/>
</dbReference>
<dbReference type="PROSITE" id="PS51318">
    <property type="entry name" value="TAT"/>
    <property type="match status" value="1"/>
</dbReference>
<dbReference type="EMBL" id="VRMG01000007">
    <property type="protein sequence ID" value="TXN30398.1"/>
    <property type="molecule type" value="Genomic_DNA"/>
</dbReference>
<evidence type="ECO:0000256" key="1">
    <source>
        <dbReference type="ARBA" id="ARBA00022729"/>
    </source>
</evidence>
<keyword evidence="4" id="KW-1185">Reference proteome</keyword>
<sequence length="560" mass="59030">MPQEKFDPVSQLTPPAEGGLSRRTVIQTAGALGLGAGVLAFLSACGVSSSTGSTAVAGAKGGTLTLGVDATAGVFDPAFYSSLGDWMVVDSVCRGLTKITFDSNEPKPDLATGWTISDDGLTYVFSLRKNVKMHDGTIFSSADVLRSYQRQFDPKDVTLPKGASRQIASVGLNVASMTATDANTFTMVLKNKDMRLPARLSDVGGRIISAAAIEKYGADIGKHLVGSGPFSFVSATAGQQAVLAAFPGYWAGRPKIDRLVMQQVQDQSTIISSLISGDISATQFTPFSSVAQLKANKAVTVYKTPDGADAILMMDTRKESLKELEVRQAINLAIDRKAILNKAFYGAGAVPKGYCIPPSQAGYDDSLAAISVQNVAKAKALLAKVGAVGRTVKLISASDSWHVTAAQIIAQNLTDIGLVVVSESVSPASYAGRLFNPADASHELMIWERNSYVPDPDNMIGSLASPTSVYGNFLSGWGTTYPADQAAFFATALATARNTKDGPDRTAQYTKIQQKFADEVMVVAMLGNFTNPVVSSSKVKGINVAALSAHRCFMEMATVN</sequence>
<dbReference type="GO" id="GO:0043190">
    <property type="term" value="C:ATP-binding cassette (ABC) transporter complex"/>
    <property type="evidence" value="ECO:0007669"/>
    <property type="project" value="InterPro"/>
</dbReference>
<dbReference type="Gene3D" id="3.40.190.10">
    <property type="entry name" value="Periplasmic binding protein-like II"/>
    <property type="match status" value="1"/>
</dbReference>
<comment type="caution">
    <text evidence="3">The sequence shown here is derived from an EMBL/GenBank/DDBJ whole genome shotgun (WGS) entry which is preliminary data.</text>
</comment>
<dbReference type="InterPro" id="IPR030678">
    <property type="entry name" value="Peptide/Ni-bd"/>
</dbReference>
<feature type="domain" description="Solute-binding protein family 5" evidence="2">
    <location>
        <begin position="105"/>
        <end position="468"/>
    </location>
</feature>
<evidence type="ECO:0000259" key="2">
    <source>
        <dbReference type="Pfam" id="PF00496"/>
    </source>
</evidence>
<proteinExistence type="predicted"/>
<evidence type="ECO:0000313" key="3">
    <source>
        <dbReference type="EMBL" id="TXN30398.1"/>
    </source>
</evidence>
<gene>
    <name evidence="3" type="ORF">FVP33_10385</name>
</gene>
<reference evidence="3 4" key="1">
    <citation type="submission" date="2019-08" db="EMBL/GenBank/DDBJ databases">
        <title>Bacterial whole genome sequence for Glaciihabitans sp. CHu50b-6-2.</title>
        <authorList>
            <person name="Jin L."/>
        </authorList>
    </citation>
    <scope>NUCLEOTIDE SEQUENCE [LARGE SCALE GENOMIC DNA]</scope>
    <source>
        <strain evidence="3 4">CHu50b-6-2</strain>
    </source>
</reference>
<dbReference type="Proteomes" id="UP000321379">
    <property type="component" value="Unassembled WGS sequence"/>
</dbReference>
<dbReference type="GO" id="GO:0042597">
    <property type="term" value="C:periplasmic space"/>
    <property type="evidence" value="ECO:0007669"/>
    <property type="project" value="UniProtKB-ARBA"/>
</dbReference>
<dbReference type="PANTHER" id="PTHR30290">
    <property type="entry name" value="PERIPLASMIC BINDING COMPONENT OF ABC TRANSPORTER"/>
    <property type="match status" value="1"/>
</dbReference>
<dbReference type="Gene3D" id="3.10.105.10">
    <property type="entry name" value="Dipeptide-binding Protein, Domain 3"/>
    <property type="match status" value="1"/>
</dbReference>
<name>A0A5C8UPM3_9MICO</name>
<dbReference type="Gene3D" id="3.90.76.10">
    <property type="entry name" value="Dipeptide-binding Protein, Domain 1"/>
    <property type="match status" value="1"/>
</dbReference>
<protein>
    <submittedName>
        <fullName evidence="3">ABC transporter substrate-binding protein</fullName>
    </submittedName>
</protein>
<dbReference type="InterPro" id="IPR039424">
    <property type="entry name" value="SBP_5"/>
</dbReference>